<evidence type="ECO:0000256" key="4">
    <source>
        <dbReference type="ARBA" id="ARBA00022840"/>
    </source>
</evidence>
<dbReference type="GO" id="GO:0004832">
    <property type="term" value="F:valine-tRNA ligase activity"/>
    <property type="evidence" value="ECO:0007669"/>
    <property type="project" value="UniProtKB-EC"/>
</dbReference>
<comment type="caution">
    <text evidence="10">The sequence shown here is derived from an EMBL/GenBank/DDBJ whole genome shotgun (WGS) entry which is preliminary data.</text>
</comment>
<keyword evidence="11" id="KW-1185">Reference proteome</keyword>
<comment type="similarity">
    <text evidence="8">Belongs to the class-I aminoacyl-tRNA synthetase family.</text>
</comment>
<dbReference type="Gene3D" id="3.40.50.620">
    <property type="entry name" value="HUPs"/>
    <property type="match status" value="2"/>
</dbReference>
<protein>
    <recommendedName>
        <fullName evidence="1">valine--tRNA ligase</fullName>
        <ecNumber evidence="1">6.1.1.9</ecNumber>
    </recommendedName>
    <alternativeName>
        <fullName evidence="7">Valyl-tRNA synthetase</fullName>
    </alternativeName>
</protein>
<keyword evidence="2 8" id="KW-0436">Ligase</keyword>
<evidence type="ECO:0000313" key="11">
    <source>
        <dbReference type="Proteomes" id="UP000229529"/>
    </source>
</evidence>
<gene>
    <name evidence="10" type="primary">valS</name>
    <name evidence="10" type="ORF">alecur_179</name>
</gene>
<dbReference type="PANTHER" id="PTHR11946">
    <property type="entry name" value="VALYL-TRNA SYNTHETASES"/>
    <property type="match status" value="1"/>
</dbReference>
<evidence type="ECO:0000256" key="8">
    <source>
        <dbReference type="RuleBase" id="RU363035"/>
    </source>
</evidence>
<dbReference type="InterPro" id="IPR001412">
    <property type="entry name" value="aa-tRNA-synth_I_CS"/>
</dbReference>
<dbReference type="InterPro" id="IPR014729">
    <property type="entry name" value="Rossmann-like_a/b/a_fold"/>
</dbReference>
<name>A0ABX4MHC3_9HYPH</name>
<keyword evidence="6 8" id="KW-0030">Aminoacyl-tRNA synthetase</keyword>
<evidence type="ECO:0000256" key="6">
    <source>
        <dbReference type="ARBA" id="ARBA00023146"/>
    </source>
</evidence>
<keyword evidence="5 8" id="KW-0648">Protein biosynthesis</keyword>
<reference evidence="10" key="1">
    <citation type="submission" date="2017-09" db="EMBL/GenBank/DDBJ databases">
        <authorList>
            <person name="Campbell M.A."/>
            <person name="Lukasik P."/>
            <person name="Simon C."/>
            <person name="McCutcheon J.P."/>
        </authorList>
    </citation>
    <scope>NUCLEOTIDE SEQUENCE [LARGE SCALE GENOMIC DNA]</scope>
    <source>
        <strain evidence="10">ALECUR</strain>
    </source>
</reference>
<dbReference type="PANTHER" id="PTHR11946:SF93">
    <property type="entry name" value="VALINE--TRNA LIGASE, CHLOROPLASTIC_MITOCHONDRIAL 2"/>
    <property type="match status" value="1"/>
</dbReference>
<dbReference type="PRINTS" id="PR00986">
    <property type="entry name" value="TRNASYNTHVAL"/>
</dbReference>
<dbReference type="EC" id="6.1.1.9" evidence="1"/>
<dbReference type="SUPFAM" id="SSF52374">
    <property type="entry name" value="Nucleotidylyl transferase"/>
    <property type="match status" value="1"/>
</dbReference>
<dbReference type="PROSITE" id="PS00178">
    <property type="entry name" value="AA_TRNA_LIGASE_I"/>
    <property type="match status" value="1"/>
</dbReference>
<evidence type="ECO:0000256" key="5">
    <source>
        <dbReference type="ARBA" id="ARBA00022917"/>
    </source>
</evidence>
<feature type="domain" description="Aminoacyl-tRNA synthetase class Ia" evidence="9">
    <location>
        <begin position="22"/>
        <end position="507"/>
    </location>
</feature>
<sequence length="704" mass="83097">MYIKQVYSPYINSLNNNWFNGTKGGFDVVIPPPNITGKLHIGHVLNLVIQRTFLFWNKNHNMNCLIGMDHAGLATKYVLLNRYNKTTLLNFWIWKKRISNQIILQIKKIIWTLKSTKLRFTLDVPFNIGVNYAFVKLWNRGLITFKKKMLWWDYKLQSTLSEMEVGKKKRMSTWFGFKYVLFGVRLGWNGRWILSNFLVSNRCDVRARIVKVIIPLNDFSLIKTKKNVLIDPIFLENIEILINVGFESNLNIINDFLKHSYSLLCVSNNNNNFKLTLIKQIYVKTGICFYVKKKHIDVYFNKRTLDNVKVCLSNQWYVKLNLLKTRNLVNEYKDLLSSSLSQDLKPWCISRFVEWGHKLPVLWYNDKVIINNSIIKSKYYSIIHYAIPFIKVKTRFIQEISVFDTWFSSALWYLSCLGWPHKTSQLRTCYGRSIVFTGADIVFFWIIKMILISSSLMKNRVPFKKVLIHPIICDSKGDKMSKTKGNVINPDSLFNSYGLGTLGLYFSGIQLNVKKFKVCINSIILCKNILNKLWNFNRVYANKWRCIDFNMCYWLISCIYCRIKRMNKYFSMFELDKFQNELINLIKYDINSFVSLHSCKRWNLIKLVIKSISSCWLNESPSYSLFTYMKKNYILFCSILKLVYYLGNGNDKKIITNGNKLLSQGHYVLTQVSLIDILFIKRLRIDRRIGIILWNNILILIFKQ</sequence>
<dbReference type="Proteomes" id="UP000229529">
    <property type="component" value="Unassembled WGS sequence"/>
</dbReference>
<dbReference type="Pfam" id="PF00133">
    <property type="entry name" value="tRNA-synt_1"/>
    <property type="match status" value="1"/>
</dbReference>
<organism evidence="10 11">
    <name type="scientific">Candidatus Hodgkinia cicadicola</name>
    <dbReference type="NCBI Taxonomy" id="573658"/>
    <lineage>
        <taxon>Bacteria</taxon>
        <taxon>Pseudomonadati</taxon>
        <taxon>Pseudomonadota</taxon>
        <taxon>Alphaproteobacteria</taxon>
        <taxon>Hyphomicrobiales</taxon>
        <taxon>Candidatus Hodgkinia</taxon>
    </lineage>
</organism>
<keyword evidence="3 8" id="KW-0547">Nucleotide-binding</keyword>
<accession>A0ABX4MHC3</accession>
<evidence type="ECO:0000256" key="2">
    <source>
        <dbReference type="ARBA" id="ARBA00022598"/>
    </source>
</evidence>
<keyword evidence="4 8" id="KW-0067">ATP-binding</keyword>
<dbReference type="Gene3D" id="1.10.730.10">
    <property type="entry name" value="Isoleucyl-tRNA Synthetase, Domain 1"/>
    <property type="match status" value="1"/>
</dbReference>
<proteinExistence type="inferred from homology"/>
<evidence type="ECO:0000256" key="7">
    <source>
        <dbReference type="ARBA" id="ARBA00029936"/>
    </source>
</evidence>
<dbReference type="EMBL" id="NXGS01000115">
    <property type="protein sequence ID" value="PIM96219.1"/>
    <property type="molecule type" value="Genomic_DNA"/>
</dbReference>
<dbReference type="InterPro" id="IPR002303">
    <property type="entry name" value="Valyl-tRNA_ligase"/>
</dbReference>
<evidence type="ECO:0000259" key="9">
    <source>
        <dbReference type="Pfam" id="PF00133"/>
    </source>
</evidence>
<dbReference type="InterPro" id="IPR002300">
    <property type="entry name" value="aa-tRNA-synth_Ia"/>
</dbReference>
<evidence type="ECO:0000256" key="1">
    <source>
        <dbReference type="ARBA" id="ARBA00013169"/>
    </source>
</evidence>
<evidence type="ECO:0000256" key="3">
    <source>
        <dbReference type="ARBA" id="ARBA00022741"/>
    </source>
</evidence>
<evidence type="ECO:0000313" key="10">
    <source>
        <dbReference type="EMBL" id="PIM96219.1"/>
    </source>
</evidence>